<reference evidence="1 2" key="1">
    <citation type="journal article" date="2011" name="Genome Biol.">
        <title>Genome sequence of the insect pathogenic fungus Cordyceps militaris, a valued traditional Chinese medicine.</title>
        <authorList>
            <person name="Zheng P."/>
            <person name="Xia Y."/>
            <person name="Xiao G."/>
            <person name="Xiong C."/>
            <person name="Hu X."/>
            <person name="Zhang S."/>
            <person name="Zheng H."/>
            <person name="Huang Y."/>
            <person name="Zhou Y."/>
            <person name="Wang S."/>
            <person name="Zhao G.P."/>
            <person name="Liu X."/>
            <person name="St Leger R.J."/>
            <person name="Wang C."/>
        </authorList>
    </citation>
    <scope>NUCLEOTIDE SEQUENCE [LARGE SCALE GENOMIC DNA]</scope>
    <source>
        <strain evidence="1 2">CM01</strain>
    </source>
</reference>
<protein>
    <submittedName>
        <fullName evidence="1">Uncharacterized protein</fullName>
    </submittedName>
</protein>
<dbReference type="OrthoDB" id="5068804at2759"/>
<dbReference type="InParanoid" id="G3JUZ2"/>
<dbReference type="HOGENOM" id="CLU_1468098_0_0_1"/>
<dbReference type="RefSeq" id="XP_006674825.1">
    <property type="nucleotide sequence ID" value="XM_006674762.1"/>
</dbReference>
<accession>G3JUZ2</accession>
<dbReference type="GeneID" id="18171631"/>
<dbReference type="OMA" id="PRHDENT"/>
<dbReference type="EMBL" id="JH126408">
    <property type="protein sequence ID" value="EGX87668.1"/>
    <property type="molecule type" value="Genomic_DNA"/>
</dbReference>
<evidence type="ECO:0000313" key="1">
    <source>
        <dbReference type="EMBL" id="EGX87668.1"/>
    </source>
</evidence>
<gene>
    <name evidence="1" type="ORF">CCM_09629</name>
</gene>
<dbReference type="KEGG" id="cmt:CCM_09629"/>
<dbReference type="Proteomes" id="UP000001610">
    <property type="component" value="Unassembled WGS sequence"/>
</dbReference>
<evidence type="ECO:0000313" key="2">
    <source>
        <dbReference type="Proteomes" id="UP000001610"/>
    </source>
</evidence>
<dbReference type="AlphaFoldDB" id="G3JUZ2"/>
<proteinExistence type="predicted"/>
<keyword evidence="2" id="KW-1185">Reference proteome</keyword>
<organism evidence="1 2">
    <name type="scientific">Cordyceps militaris (strain CM01)</name>
    <name type="common">Caterpillar fungus</name>
    <dbReference type="NCBI Taxonomy" id="983644"/>
    <lineage>
        <taxon>Eukaryota</taxon>
        <taxon>Fungi</taxon>
        <taxon>Dikarya</taxon>
        <taxon>Ascomycota</taxon>
        <taxon>Pezizomycotina</taxon>
        <taxon>Sordariomycetes</taxon>
        <taxon>Hypocreomycetidae</taxon>
        <taxon>Hypocreales</taxon>
        <taxon>Cordycipitaceae</taxon>
        <taxon>Cordyceps</taxon>
    </lineage>
</organism>
<name>G3JUZ2_CORMM</name>
<sequence>MADNPSLRQAPTLYSAEVANMASEFKEDPFREKDQVSSVITPQQSWQFYETHGFFYQRNEIVGALVHALFAAGAASKAYLPLFQPQLSQDERIMSILTNYPYERPDFHFGWGGLDFFYSLDVSNSTYNGIAIYAAEPGTSFCCCDQSQKHSGDGEWTNYGPRRFDAEYAALYRKVSVDLESGGL</sequence>
<dbReference type="VEuPathDB" id="FungiDB:CCM_09629"/>